<proteinExistence type="inferred from homology"/>
<dbReference type="InterPro" id="IPR012132">
    <property type="entry name" value="GMC_OxRdtase"/>
</dbReference>
<dbReference type="Gene3D" id="3.50.50.60">
    <property type="entry name" value="FAD/NAD(P)-binding domain"/>
    <property type="match status" value="1"/>
</dbReference>
<dbReference type="InterPro" id="IPR007867">
    <property type="entry name" value="GMC_OxRtase_C"/>
</dbReference>
<evidence type="ECO:0000313" key="5">
    <source>
        <dbReference type="Proteomes" id="UP001270362"/>
    </source>
</evidence>
<gene>
    <name evidence="4" type="ORF">B0T22DRAFT_480064</name>
</gene>
<feature type="domain" description="Glucose-methanol-choline oxidoreductase N-terminal" evidence="2">
    <location>
        <begin position="76"/>
        <end position="163"/>
    </location>
</feature>
<name>A0AAE0XA60_9PEZI</name>
<evidence type="ECO:0000313" key="4">
    <source>
        <dbReference type="EMBL" id="KAK3688828.1"/>
    </source>
</evidence>
<dbReference type="AlphaFoldDB" id="A0AAE0XA60"/>
<comment type="similarity">
    <text evidence="1">Belongs to the GMC oxidoreductase family.</text>
</comment>
<evidence type="ECO:0000259" key="2">
    <source>
        <dbReference type="Pfam" id="PF00732"/>
    </source>
</evidence>
<accession>A0AAE0XA60</accession>
<evidence type="ECO:0000259" key="3">
    <source>
        <dbReference type="Pfam" id="PF05199"/>
    </source>
</evidence>
<dbReference type="GO" id="GO:0050660">
    <property type="term" value="F:flavin adenine dinucleotide binding"/>
    <property type="evidence" value="ECO:0007669"/>
    <property type="project" value="InterPro"/>
</dbReference>
<sequence length="278" mass="30466">MDSQRGRVWNPRAFHLKVHPPVLAGVTGGILRHTAFTFPHHSITVSPTLEHSKTQSVALEQVLGPVGSWWYQNLTSSKFLTYTIAHKVLFYPLNSDTATGILLTNSCTITAQNKVILCAGTYRTPQLLFLFGIVPPRDPRKAQHPSHRSRSTPAVGQNLHNHFTVNFAFRLRDPAQGHSLGSAHTAWTFNPAMFKYILWDWVVSELLPPNPPASMRHAQDGRDGSVVDGEDKLGGMKGLRVVDASIVPIPLEGHPQATLDAVAEQIAGGGGGRVIERM</sequence>
<dbReference type="EMBL" id="JAULSO010000002">
    <property type="protein sequence ID" value="KAK3688828.1"/>
    <property type="molecule type" value="Genomic_DNA"/>
</dbReference>
<reference evidence="4" key="1">
    <citation type="journal article" date="2023" name="Mol. Phylogenet. Evol.">
        <title>Genome-scale phylogeny and comparative genomics of the fungal order Sordariales.</title>
        <authorList>
            <person name="Hensen N."/>
            <person name="Bonometti L."/>
            <person name="Westerberg I."/>
            <person name="Brannstrom I.O."/>
            <person name="Guillou S."/>
            <person name="Cros-Aarteil S."/>
            <person name="Calhoun S."/>
            <person name="Haridas S."/>
            <person name="Kuo A."/>
            <person name="Mondo S."/>
            <person name="Pangilinan J."/>
            <person name="Riley R."/>
            <person name="LaButti K."/>
            <person name="Andreopoulos B."/>
            <person name="Lipzen A."/>
            <person name="Chen C."/>
            <person name="Yan M."/>
            <person name="Daum C."/>
            <person name="Ng V."/>
            <person name="Clum A."/>
            <person name="Steindorff A."/>
            <person name="Ohm R.A."/>
            <person name="Martin F."/>
            <person name="Silar P."/>
            <person name="Natvig D.O."/>
            <person name="Lalanne C."/>
            <person name="Gautier V."/>
            <person name="Ament-Velasquez S.L."/>
            <person name="Kruys A."/>
            <person name="Hutchinson M.I."/>
            <person name="Powell A.J."/>
            <person name="Barry K."/>
            <person name="Miller A.N."/>
            <person name="Grigoriev I.V."/>
            <person name="Debuchy R."/>
            <person name="Gladieux P."/>
            <person name="Hiltunen Thoren M."/>
            <person name="Johannesson H."/>
        </authorList>
    </citation>
    <scope>NUCLEOTIDE SEQUENCE</scope>
    <source>
        <strain evidence="4">CBS 314.62</strain>
    </source>
</reference>
<evidence type="ECO:0000256" key="1">
    <source>
        <dbReference type="ARBA" id="ARBA00010790"/>
    </source>
</evidence>
<comment type="caution">
    <text evidence="4">The sequence shown here is derived from an EMBL/GenBank/DDBJ whole genome shotgun (WGS) entry which is preliminary data.</text>
</comment>
<dbReference type="SUPFAM" id="SSF51905">
    <property type="entry name" value="FAD/NAD(P)-binding domain"/>
    <property type="match status" value="1"/>
</dbReference>
<dbReference type="GO" id="GO:0016614">
    <property type="term" value="F:oxidoreductase activity, acting on CH-OH group of donors"/>
    <property type="evidence" value="ECO:0007669"/>
    <property type="project" value="InterPro"/>
</dbReference>
<dbReference type="InterPro" id="IPR000172">
    <property type="entry name" value="GMC_OxRdtase_N"/>
</dbReference>
<dbReference type="PANTHER" id="PTHR11552">
    <property type="entry name" value="GLUCOSE-METHANOL-CHOLINE GMC OXIDOREDUCTASE"/>
    <property type="match status" value="1"/>
</dbReference>
<dbReference type="InterPro" id="IPR036188">
    <property type="entry name" value="FAD/NAD-bd_sf"/>
</dbReference>
<dbReference type="Pfam" id="PF05199">
    <property type="entry name" value="GMC_oxred_C"/>
    <property type="match status" value="1"/>
</dbReference>
<dbReference type="PANTHER" id="PTHR11552:SF123">
    <property type="entry name" value="GMC OXIDOREDUCTASE (AFU_ORTHOLOGUE AFUA_2G01770)-RELATED"/>
    <property type="match status" value="1"/>
</dbReference>
<keyword evidence="5" id="KW-1185">Reference proteome</keyword>
<reference evidence="4" key="2">
    <citation type="submission" date="2023-06" db="EMBL/GenBank/DDBJ databases">
        <authorList>
            <consortium name="Lawrence Berkeley National Laboratory"/>
            <person name="Haridas S."/>
            <person name="Hensen N."/>
            <person name="Bonometti L."/>
            <person name="Westerberg I."/>
            <person name="Brannstrom I.O."/>
            <person name="Guillou S."/>
            <person name="Cros-Aarteil S."/>
            <person name="Calhoun S."/>
            <person name="Kuo A."/>
            <person name="Mondo S."/>
            <person name="Pangilinan J."/>
            <person name="Riley R."/>
            <person name="Labutti K."/>
            <person name="Andreopoulos B."/>
            <person name="Lipzen A."/>
            <person name="Chen C."/>
            <person name="Yanf M."/>
            <person name="Daum C."/>
            <person name="Ng V."/>
            <person name="Clum A."/>
            <person name="Steindorff A."/>
            <person name="Ohm R."/>
            <person name="Martin F."/>
            <person name="Silar P."/>
            <person name="Natvig D."/>
            <person name="Lalanne C."/>
            <person name="Gautier V."/>
            <person name="Ament-Velasquez S.L."/>
            <person name="Kruys A."/>
            <person name="Hutchinson M.I."/>
            <person name="Powell A.J."/>
            <person name="Barry K."/>
            <person name="Miller A.N."/>
            <person name="Grigoriev I.V."/>
            <person name="Debuchy R."/>
            <person name="Gladieux P."/>
            <person name="Thoren M.H."/>
            <person name="Johannesson H."/>
        </authorList>
    </citation>
    <scope>NUCLEOTIDE SEQUENCE</scope>
    <source>
        <strain evidence="4">CBS 314.62</strain>
    </source>
</reference>
<dbReference type="Pfam" id="PF00732">
    <property type="entry name" value="GMC_oxred_N"/>
    <property type="match status" value="1"/>
</dbReference>
<evidence type="ECO:0008006" key="6">
    <source>
        <dbReference type="Google" id="ProtNLM"/>
    </source>
</evidence>
<feature type="domain" description="Glucose-methanol-choline oxidoreductase C-terminal" evidence="3">
    <location>
        <begin position="219"/>
        <end position="263"/>
    </location>
</feature>
<dbReference type="Proteomes" id="UP001270362">
    <property type="component" value="Unassembled WGS sequence"/>
</dbReference>
<protein>
    <recommendedName>
        <fullName evidence="6">GMC oxidoreductase</fullName>
    </recommendedName>
</protein>
<organism evidence="4 5">
    <name type="scientific">Podospora appendiculata</name>
    <dbReference type="NCBI Taxonomy" id="314037"/>
    <lineage>
        <taxon>Eukaryota</taxon>
        <taxon>Fungi</taxon>
        <taxon>Dikarya</taxon>
        <taxon>Ascomycota</taxon>
        <taxon>Pezizomycotina</taxon>
        <taxon>Sordariomycetes</taxon>
        <taxon>Sordariomycetidae</taxon>
        <taxon>Sordariales</taxon>
        <taxon>Podosporaceae</taxon>
        <taxon>Podospora</taxon>
    </lineage>
</organism>